<evidence type="ECO:0000256" key="1">
    <source>
        <dbReference type="SAM" id="MobiDB-lite"/>
    </source>
</evidence>
<dbReference type="PANTHER" id="PTHR35324">
    <property type="entry name" value="BNAA08G03750D PROTEIN"/>
    <property type="match status" value="1"/>
</dbReference>
<gene>
    <name evidence="2" type="ORF">K2173_027795</name>
</gene>
<comment type="caution">
    <text evidence="2">The sequence shown here is derived from an EMBL/GenBank/DDBJ whole genome shotgun (WGS) entry which is preliminary data.</text>
</comment>
<accession>A0AAV8U0B1</accession>
<name>A0AAV8U0B1_9ROSI</name>
<sequence length="102" mass="11199">MASVVSHKPQSKDSDADETIDRYESVEDQENQETGNSVTSHVSIKPTHSSGTLDREVVLRRIRQRKRANKVRAVLQGLFGSSGSSKSDKVSAKWVDDAFAAP</sequence>
<evidence type="ECO:0000313" key="2">
    <source>
        <dbReference type="EMBL" id="KAJ8772618.1"/>
    </source>
</evidence>
<dbReference type="AlphaFoldDB" id="A0AAV8U0B1"/>
<feature type="region of interest" description="Disordered" evidence="1">
    <location>
        <begin position="1"/>
        <end position="57"/>
    </location>
</feature>
<dbReference type="PANTHER" id="PTHR35324:SF4">
    <property type="entry name" value="EXPRESSED PROTEIN"/>
    <property type="match status" value="1"/>
</dbReference>
<evidence type="ECO:0000313" key="3">
    <source>
        <dbReference type="Proteomes" id="UP001159364"/>
    </source>
</evidence>
<reference evidence="2 3" key="1">
    <citation type="submission" date="2021-09" db="EMBL/GenBank/DDBJ databases">
        <title>Genomic insights and catalytic innovation underlie evolution of tropane alkaloids biosynthesis.</title>
        <authorList>
            <person name="Wang Y.-J."/>
            <person name="Tian T."/>
            <person name="Huang J.-P."/>
            <person name="Huang S.-X."/>
        </authorList>
    </citation>
    <scope>NUCLEOTIDE SEQUENCE [LARGE SCALE GENOMIC DNA]</scope>
    <source>
        <strain evidence="2">KIB-2018</strain>
        <tissue evidence="2">Leaf</tissue>
    </source>
</reference>
<feature type="compositionally biased region" description="Basic and acidic residues" evidence="1">
    <location>
        <begin position="10"/>
        <end position="25"/>
    </location>
</feature>
<organism evidence="2 3">
    <name type="scientific">Erythroxylum novogranatense</name>
    <dbReference type="NCBI Taxonomy" id="1862640"/>
    <lineage>
        <taxon>Eukaryota</taxon>
        <taxon>Viridiplantae</taxon>
        <taxon>Streptophyta</taxon>
        <taxon>Embryophyta</taxon>
        <taxon>Tracheophyta</taxon>
        <taxon>Spermatophyta</taxon>
        <taxon>Magnoliopsida</taxon>
        <taxon>eudicotyledons</taxon>
        <taxon>Gunneridae</taxon>
        <taxon>Pentapetalae</taxon>
        <taxon>rosids</taxon>
        <taxon>fabids</taxon>
        <taxon>Malpighiales</taxon>
        <taxon>Erythroxylaceae</taxon>
        <taxon>Erythroxylum</taxon>
    </lineage>
</organism>
<feature type="compositionally biased region" description="Polar residues" evidence="1">
    <location>
        <begin position="32"/>
        <end position="52"/>
    </location>
</feature>
<dbReference type="EMBL" id="JAIWQS010000002">
    <property type="protein sequence ID" value="KAJ8772618.1"/>
    <property type="molecule type" value="Genomic_DNA"/>
</dbReference>
<proteinExistence type="predicted"/>
<dbReference type="Proteomes" id="UP001159364">
    <property type="component" value="Linkage Group LG02"/>
</dbReference>
<keyword evidence="3" id="KW-1185">Reference proteome</keyword>
<protein>
    <submittedName>
        <fullName evidence="2">Uncharacterized protein</fullName>
    </submittedName>
</protein>